<dbReference type="EMBL" id="CYRX01000008">
    <property type="protein sequence ID" value="CUH59053.1"/>
    <property type="molecule type" value="Genomic_DNA"/>
</dbReference>
<evidence type="ECO:0000313" key="2">
    <source>
        <dbReference type="EMBL" id="CUH59053.1"/>
    </source>
</evidence>
<reference evidence="2 3" key="1">
    <citation type="submission" date="2015-09" db="EMBL/GenBank/DDBJ databases">
        <authorList>
            <consortium name="Swine Surveillance"/>
        </authorList>
    </citation>
    <scope>NUCLEOTIDE SEQUENCE [LARGE SCALE GENOMIC DNA]</scope>
    <source>
        <strain evidence="2 3">CECT 5294</strain>
    </source>
</reference>
<evidence type="ECO:0000313" key="3">
    <source>
        <dbReference type="Proteomes" id="UP000051298"/>
    </source>
</evidence>
<accession>A0A0P1EVM2</accession>
<dbReference type="RefSeq" id="WP_072936714.1">
    <property type="nucleotide sequence ID" value="NZ_CYRX01000008.1"/>
</dbReference>
<feature type="region of interest" description="Disordered" evidence="1">
    <location>
        <begin position="153"/>
        <end position="179"/>
    </location>
</feature>
<dbReference type="Proteomes" id="UP000051298">
    <property type="component" value="Unassembled WGS sequence"/>
</dbReference>
<evidence type="ECO:0000256" key="1">
    <source>
        <dbReference type="SAM" id="MobiDB-lite"/>
    </source>
</evidence>
<gene>
    <name evidence="2" type="ORF">THS5294_00334</name>
</gene>
<name>A0A0P1EVM2_9RHOB</name>
<organism evidence="2 3">
    <name type="scientific">Thalassobacter stenotrophicus</name>
    <dbReference type="NCBI Taxonomy" id="266809"/>
    <lineage>
        <taxon>Bacteria</taxon>
        <taxon>Pseudomonadati</taxon>
        <taxon>Pseudomonadota</taxon>
        <taxon>Alphaproteobacteria</taxon>
        <taxon>Rhodobacterales</taxon>
        <taxon>Roseobacteraceae</taxon>
        <taxon>Thalassobacter</taxon>
    </lineage>
</organism>
<protein>
    <submittedName>
        <fullName evidence="2">Phage baseplate assembly protein V</fullName>
    </submittedName>
</protein>
<dbReference type="AlphaFoldDB" id="A0A0P1EVM2"/>
<sequence length="179" mass="18959">MAIRELVELAARIAELERRFSGMMRHGTVAEVDTEAQRIRLDFGPAHGISGRFLSPWIPYAQFSGALRVHTPPSIGQQFTAMSPNGDFQQAVAVPLTHSSANPSPSTAADQNVLHFGDVTVTLAEDSLEIAVGDVRFKVDGANVELTGGQVRHNGKNIGDSHIHSGVLSGPSVTGAPAN</sequence>
<proteinExistence type="predicted"/>
<dbReference type="InterPro" id="IPR037026">
    <property type="entry name" value="Vgr_OB-fold_dom_sf"/>
</dbReference>
<dbReference type="Gene3D" id="2.40.50.230">
    <property type="entry name" value="Gp5 N-terminal domain"/>
    <property type="match status" value="1"/>
</dbReference>